<proteinExistence type="inferred from homology"/>
<dbReference type="SUPFAM" id="SSF118290">
    <property type="entry name" value="WRKY DNA-binding domain"/>
    <property type="match status" value="1"/>
</dbReference>
<protein>
    <recommendedName>
        <fullName evidence="8">WRKY domain-containing protein</fullName>
    </recommendedName>
</protein>
<dbReference type="AlphaFoldDB" id="A0AAW2DZ03"/>
<dbReference type="InterPro" id="IPR044810">
    <property type="entry name" value="WRKY_plant"/>
</dbReference>
<comment type="caution">
    <text evidence="9">The sequence shown here is derived from an EMBL/GenBank/DDBJ whole genome shotgun (WGS) entry which is preliminary data.</text>
</comment>
<accession>A0AAW2DZ03</accession>
<keyword evidence="3" id="KW-0238">DNA-binding</keyword>
<comment type="similarity">
    <text evidence="6">Belongs to the WRKY group III family.</text>
</comment>
<keyword evidence="2" id="KW-0805">Transcription regulation</keyword>
<keyword evidence="10" id="KW-1185">Reference proteome</keyword>
<gene>
    <name evidence="9" type="ORF">SO802_003044</name>
</gene>
<evidence type="ECO:0000256" key="6">
    <source>
        <dbReference type="ARBA" id="ARBA00060850"/>
    </source>
</evidence>
<dbReference type="GO" id="GO:0000976">
    <property type="term" value="F:transcription cis-regulatory region binding"/>
    <property type="evidence" value="ECO:0007669"/>
    <property type="project" value="TreeGrafter"/>
</dbReference>
<dbReference type="Gene3D" id="2.20.25.80">
    <property type="entry name" value="WRKY domain"/>
    <property type="match status" value="1"/>
</dbReference>
<organism evidence="9 10">
    <name type="scientific">Lithocarpus litseifolius</name>
    <dbReference type="NCBI Taxonomy" id="425828"/>
    <lineage>
        <taxon>Eukaryota</taxon>
        <taxon>Viridiplantae</taxon>
        <taxon>Streptophyta</taxon>
        <taxon>Embryophyta</taxon>
        <taxon>Tracheophyta</taxon>
        <taxon>Spermatophyta</taxon>
        <taxon>Magnoliopsida</taxon>
        <taxon>eudicotyledons</taxon>
        <taxon>Gunneridae</taxon>
        <taxon>Pentapetalae</taxon>
        <taxon>rosids</taxon>
        <taxon>fabids</taxon>
        <taxon>Fagales</taxon>
        <taxon>Fagaceae</taxon>
        <taxon>Lithocarpus</taxon>
    </lineage>
</organism>
<dbReference type="PANTHER" id="PTHR32096:SF36">
    <property type="entry name" value="WRKY TRANSCRIPTION FACTOR 41-RELATED"/>
    <property type="match status" value="1"/>
</dbReference>
<comment type="subcellular location">
    <subcellularLocation>
        <location evidence="1">Nucleus</location>
    </subcellularLocation>
</comment>
<dbReference type="SMART" id="SM00774">
    <property type="entry name" value="WRKY"/>
    <property type="match status" value="1"/>
</dbReference>
<evidence type="ECO:0000313" key="9">
    <source>
        <dbReference type="EMBL" id="KAL0015975.1"/>
    </source>
</evidence>
<evidence type="ECO:0000256" key="1">
    <source>
        <dbReference type="ARBA" id="ARBA00004123"/>
    </source>
</evidence>
<dbReference type="FunFam" id="2.20.25.80:FF:000009">
    <property type="entry name" value="WRKY transcription factor 53"/>
    <property type="match status" value="1"/>
</dbReference>
<feature type="domain" description="WRKY" evidence="8">
    <location>
        <begin position="126"/>
        <end position="189"/>
    </location>
</feature>
<feature type="region of interest" description="Disordered" evidence="7">
    <location>
        <begin position="193"/>
        <end position="227"/>
    </location>
</feature>
<dbReference type="GO" id="GO:0005634">
    <property type="term" value="C:nucleus"/>
    <property type="evidence" value="ECO:0007669"/>
    <property type="project" value="UniProtKB-SubCell"/>
</dbReference>
<reference evidence="9 10" key="1">
    <citation type="submission" date="2024-01" db="EMBL/GenBank/DDBJ databases">
        <title>A telomere-to-telomere, gap-free genome of sweet tea (Lithocarpus litseifolius).</title>
        <authorList>
            <person name="Zhou J."/>
        </authorList>
    </citation>
    <scope>NUCLEOTIDE SEQUENCE [LARGE SCALE GENOMIC DNA]</scope>
    <source>
        <strain evidence="9">Zhou-2022a</strain>
        <tissue evidence="9">Leaf</tissue>
    </source>
</reference>
<dbReference type="GO" id="GO:0003700">
    <property type="term" value="F:DNA-binding transcription factor activity"/>
    <property type="evidence" value="ECO:0007669"/>
    <property type="project" value="InterPro"/>
</dbReference>
<evidence type="ECO:0000256" key="7">
    <source>
        <dbReference type="SAM" id="MobiDB-lite"/>
    </source>
</evidence>
<evidence type="ECO:0000313" key="10">
    <source>
        <dbReference type="Proteomes" id="UP001459277"/>
    </source>
</evidence>
<dbReference type="PROSITE" id="PS50811">
    <property type="entry name" value="WRKY"/>
    <property type="match status" value="1"/>
</dbReference>
<sequence>MENGWSWEQKTLISELIQGMELAKQLRVQFSGTSSSPESTDMLLQRILNSYEKALLILRWSGPVGQSHTMRVTAGVPGSPISVNGSLGSDEFEKGLKDQQELNDVSKKRKILPRWTDQVRVNSETGLEGPHDDGYSWRKYGQKDILGAKYPRSYYRCTFRITQNCWATKQVQRSDEDPNLFEITYRGRHTCSHATNLVPAPSSPEKQEQKHNNNNNNNNNNNDNDNQQKQSLETLSTIRNNLRVATENLDNREMAHPFSFPSTSFGCMKSENSHFSLSELDNSALLGGFPQPFLSQASPESNYFTASPFQVSNFGGVYMQHSESEIISAHTSATNSPILDIDFSLDPVEIDPNFPFDTPGFFS</sequence>
<keyword evidence="4" id="KW-0804">Transcription</keyword>
<dbReference type="PANTHER" id="PTHR32096">
    <property type="entry name" value="WRKY TRANSCRIPTION FACTOR 30-RELATED-RELATED"/>
    <property type="match status" value="1"/>
</dbReference>
<name>A0AAW2DZ03_9ROSI</name>
<dbReference type="GO" id="GO:0010193">
    <property type="term" value="P:response to ozone"/>
    <property type="evidence" value="ECO:0007669"/>
    <property type="project" value="UniProtKB-ARBA"/>
</dbReference>
<dbReference type="GO" id="GO:0010150">
    <property type="term" value="P:leaf senescence"/>
    <property type="evidence" value="ECO:0007669"/>
    <property type="project" value="UniProtKB-ARBA"/>
</dbReference>
<dbReference type="GO" id="GO:0009751">
    <property type="term" value="P:response to salicylic acid"/>
    <property type="evidence" value="ECO:0007669"/>
    <property type="project" value="UniProtKB-ARBA"/>
</dbReference>
<evidence type="ECO:0000256" key="2">
    <source>
        <dbReference type="ARBA" id="ARBA00023015"/>
    </source>
</evidence>
<dbReference type="GO" id="GO:0042542">
    <property type="term" value="P:response to hydrogen peroxide"/>
    <property type="evidence" value="ECO:0007669"/>
    <property type="project" value="UniProtKB-ARBA"/>
</dbReference>
<feature type="compositionally biased region" description="Low complexity" evidence="7">
    <location>
        <begin position="212"/>
        <end position="225"/>
    </location>
</feature>
<dbReference type="EMBL" id="JAZDWU010000001">
    <property type="protein sequence ID" value="KAL0015975.1"/>
    <property type="molecule type" value="Genomic_DNA"/>
</dbReference>
<dbReference type="Proteomes" id="UP001459277">
    <property type="component" value="Unassembled WGS sequence"/>
</dbReference>
<dbReference type="InterPro" id="IPR036576">
    <property type="entry name" value="WRKY_dom_sf"/>
</dbReference>
<evidence type="ECO:0000256" key="4">
    <source>
        <dbReference type="ARBA" id="ARBA00023163"/>
    </source>
</evidence>
<evidence type="ECO:0000256" key="5">
    <source>
        <dbReference type="ARBA" id="ARBA00023242"/>
    </source>
</evidence>
<dbReference type="Pfam" id="PF03106">
    <property type="entry name" value="WRKY"/>
    <property type="match status" value="1"/>
</dbReference>
<evidence type="ECO:0000259" key="8">
    <source>
        <dbReference type="PROSITE" id="PS50811"/>
    </source>
</evidence>
<keyword evidence="5" id="KW-0539">Nucleus</keyword>
<evidence type="ECO:0000256" key="3">
    <source>
        <dbReference type="ARBA" id="ARBA00023125"/>
    </source>
</evidence>
<dbReference type="InterPro" id="IPR003657">
    <property type="entry name" value="WRKY_dom"/>
</dbReference>